<dbReference type="GO" id="GO:0020037">
    <property type="term" value="F:heme binding"/>
    <property type="evidence" value="ECO:0007669"/>
    <property type="project" value="InterPro"/>
</dbReference>
<evidence type="ECO:0000259" key="4">
    <source>
        <dbReference type="Pfam" id="PF00034"/>
    </source>
</evidence>
<proteinExistence type="predicted"/>
<protein>
    <recommendedName>
        <fullName evidence="4">Cytochrome c domain-containing protein</fullName>
    </recommendedName>
</protein>
<evidence type="ECO:0000313" key="5">
    <source>
        <dbReference type="EMBL" id="PSH68496.1"/>
    </source>
</evidence>
<dbReference type="RefSeq" id="WP_106711350.1">
    <property type="nucleotide sequence ID" value="NZ_PGGO01000008.1"/>
</dbReference>
<dbReference type="InterPro" id="IPR036909">
    <property type="entry name" value="Cyt_c-like_dom_sf"/>
</dbReference>
<evidence type="ECO:0000256" key="1">
    <source>
        <dbReference type="ARBA" id="ARBA00022617"/>
    </source>
</evidence>
<keyword evidence="1" id="KW-0349">Heme</keyword>
<comment type="caution">
    <text evidence="5">The sequence shown here is derived from an EMBL/GenBank/DDBJ whole genome shotgun (WGS) entry which is preliminary data.</text>
</comment>
<accession>A0A2P7BPW7</accession>
<dbReference type="Pfam" id="PF00034">
    <property type="entry name" value="Cytochrom_C"/>
    <property type="match status" value="1"/>
</dbReference>
<dbReference type="EMBL" id="PGGO01000008">
    <property type="protein sequence ID" value="PSH68496.1"/>
    <property type="molecule type" value="Genomic_DNA"/>
</dbReference>
<organism evidence="5 6">
    <name type="scientific">Phyllobacterium brassicacearum</name>
    <dbReference type="NCBI Taxonomy" id="314235"/>
    <lineage>
        <taxon>Bacteria</taxon>
        <taxon>Pseudomonadati</taxon>
        <taxon>Pseudomonadota</taxon>
        <taxon>Alphaproteobacteria</taxon>
        <taxon>Hyphomicrobiales</taxon>
        <taxon>Phyllobacteriaceae</taxon>
        <taxon>Phyllobacterium</taxon>
    </lineage>
</organism>
<keyword evidence="6" id="KW-1185">Reference proteome</keyword>
<dbReference type="OrthoDB" id="9811281at2"/>
<dbReference type="AlphaFoldDB" id="A0A2P7BPW7"/>
<dbReference type="GO" id="GO:0009055">
    <property type="term" value="F:electron transfer activity"/>
    <property type="evidence" value="ECO:0007669"/>
    <property type="project" value="InterPro"/>
</dbReference>
<name>A0A2P7BPW7_9HYPH</name>
<dbReference type="InterPro" id="IPR009056">
    <property type="entry name" value="Cyt_c-like_dom"/>
</dbReference>
<evidence type="ECO:0000256" key="2">
    <source>
        <dbReference type="ARBA" id="ARBA00022723"/>
    </source>
</evidence>
<sequence>MIVAPKVGIAEIPKNTGASAEALTWNPKLSEYAMARASCGRRLDGRVPAPAMPWRQFSHLSDSDAAAIAAYLKSRPPLKNKVPGPFGPGEKVSSLMMRILLPGETVAAAPK</sequence>
<keyword evidence="3" id="KW-0408">Iron</keyword>
<reference evidence="6" key="1">
    <citation type="submission" date="2017-11" db="EMBL/GenBank/DDBJ databases">
        <authorList>
            <person name="Kuznetsova I."/>
            <person name="Sazanova A."/>
            <person name="Chirak E."/>
            <person name="Safronova V."/>
            <person name="Willems A."/>
        </authorList>
    </citation>
    <scope>NUCLEOTIDE SEQUENCE [LARGE SCALE GENOMIC DNA]</scope>
    <source>
        <strain evidence="6">STM 196</strain>
    </source>
</reference>
<gene>
    <name evidence="5" type="ORF">CU102_12005</name>
</gene>
<dbReference type="SUPFAM" id="SSF46626">
    <property type="entry name" value="Cytochrome c"/>
    <property type="match status" value="1"/>
</dbReference>
<feature type="domain" description="Cytochrome c" evidence="4">
    <location>
        <begin position="14"/>
        <end position="74"/>
    </location>
</feature>
<evidence type="ECO:0000313" key="6">
    <source>
        <dbReference type="Proteomes" id="UP000241444"/>
    </source>
</evidence>
<keyword evidence="2" id="KW-0479">Metal-binding</keyword>
<dbReference type="Proteomes" id="UP000241444">
    <property type="component" value="Unassembled WGS sequence"/>
</dbReference>
<evidence type="ECO:0000256" key="3">
    <source>
        <dbReference type="ARBA" id="ARBA00023004"/>
    </source>
</evidence>